<evidence type="ECO:0000256" key="1">
    <source>
        <dbReference type="SAM" id="SignalP"/>
    </source>
</evidence>
<organism evidence="3 4">
    <name type="scientific">Medicago truncatula</name>
    <name type="common">Barrel medic</name>
    <name type="synonym">Medicago tribuloides</name>
    <dbReference type="NCBI Taxonomy" id="3880"/>
    <lineage>
        <taxon>Eukaryota</taxon>
        <taxon>Viridiplantae</taxon>
        <taxon>Streptophyta</taxon>
        <taxon>Embryophyta</taxon>
        <taxon>Tracheophyta</taxon>
        <taxon>Spermatophyta</taxon>
        <taxon>Magnoliopsida</taxon>
        <taxon>eudicotyledons</taxon>
        <taxon>Gunneridae</taxon>
        <taxon>Pentapetalae</taxon>
        <taxon>rosids</taxon>
        <taxon>fabids</taxon>
        <taxon>Fabales</taxon>
        <taxon>Fabaceae</taxon>
        <taxon>Papilionoideae</taxon>
        <taxon>50 kb inversion clade</taxon>
        <taxon>NPAAA clade</taxon>
        <taxon>Hologalegina</taxon>
        <taxon>IRL clade</taxon>
        <taxon>Trifolieae</taxon>
        <taxon>Medicago</taxon>
    </lineage>
</organism>
<evidence type="ECO:0000313" key="4">
    <source>
        <dbReference type="Proteomes" id="UP000265566"/>
    </source>
</evidence>
<accession>A0A396H505</accession>
<gene>
    <name evidence="3" type="ORF">MtrunA17_Chr7g0239991</name>
</gene>
<dbReference type="EMBL" id="PSQE01000007">
    <property type="protein sequence ID" value="RHN46235.1"/>
    <property type="molecule type" value="Genomic_DNA"/>
</dbReference>
<dbReference type="InterPro" id="IPR009810">
    <property type="entry name" value="Nodulin_late_dom"/>
</dbReference>
<protein>
    <submittedName>
        <fullName evidence="3">Putative Late nodulin</fullName>
    </submittedName>
</protein>
<evidence type="ECO:0000259" key="2">
    <source>
        <dbReference type="Pfam" id="PF07127"/>
    </source>
</evidence>
<feature type="signal peptide" evidence="1">
    <location>
        <begin position="1"/>
        <end position="24"/>
    </location>
</feature>
<keyword evidence="1" id="KW-0732">Signal</keyword>
<comment type="caution">
    <text evidence="3">The sequence shown here is derived from an EMBL/GenBank/DDBJ whole genome shotgun (WGS) entry which is preliminary data.</text>
</comment>
<feature type="domain" description="Late nodulin" evidence="2">
    <location>
        <begin position="1"/>
        <end position="30"/>
    </location>
</feature>
<dbReference type="Proteomes" id="UP000265566">
    <property type="component" value="Chromosome 7"/>
</dbReference>
<proteinExistence type="predicted"/>
<reference evidence="4" key="1">
    <citation type="journal article" date="2018" name="Nat. Plants">
        <title>Whole-genome landscape of Medicago truncatula symbiotic genes.</title>
        <authorList>
            <person name="Pecrix Y."/>
            <person name="Staton S.E."/>
            <person name="Sallet E."/>
            <person name="Lelandais-Briere C."/>
            <person name="Moreau S."/>
            <person name="Carrere S."/>
            <person name="Blein T."/>
            <person name="Jardinaud M.F."/>
            <person name="Latrasse D."/>
            <person name="Zouine M."/>
            <person name="Zahm M."/>
            <person name="Kreplak J."/>
            <person name="Mayjonade B."/>
            <person name="Satge C."/>
            <person name="Perez M."/>
            <person name="Cauet S."/>
            <person name="Marande W."/>
            <person name="Chantry-Darmon C."/>
            <person name="Lopez-Roques C."/>
            <person name="Bouchez O."/>
            <person name="Berard A."/>
            <person name="Debelle F."/>
            <person name="Munos S."/>
            <person name="Bendahmane A."/>
            <person name="Berges H."/>
            <person name="Niebel A."/>
            <person name="Buitink J."/>
            <person name="Frugier F."/>
            <person name="Benhamed M."/>
            <person name="Crespi M."/>
            <person name="Gouzy J."/>
            <person name="Gamas P."/>
        </authorList>
    </citation>
    <scope>NUCLEOTIDE SEQUENCE [LARGE SCALE GENOMIC DNA]</scope>
    <source>
        <strain evidence="4">cv. Jemalong A17</strain>
    </source>
</reference>
<dbReference type="GO" id="GO:0046872">
    <property type="term" value="F:metal ion binding"/>
    <property type="evidence" value="ECO:0007669"/>
    <property type="project" value="InterPro"/>
</dbReference>
<evidence type="ECO:0000313" key="3">
    <source>
        <dbReference type="EMBL" id="RHN46235.1"/>
    </source>
</evidence>
<name>A0A396H505_MEDTR</name>
<feature type="chain" id="PRO_5017254538" evidence="1">
    <location>
        <begin position="25"/>
        <end position="52"/>
    </location>
</feature>
<dbReference type="AlphaFoldDB" id="A0A396H505"/>
<dbReference type="Pfam" id="PF07127">
    <property type="entry name" value="Nodulin_late"/>
    <property type="match status" value="1"/>
</dbReference>
<dbReference type="Gramene" id="rna40691">
    <property type="protein sequence ID" value="RHN46235.1"/>
    <property type="gene ID" value="gene40691"/>
</dbReference>
<sequence>MTQILKFIYTLIIFLSLFLVETNSEKLKKIGAPFKQNCAPSEHRNLKSCKRT</sequence>